<dbReference type="Pfam" id="PF12728">
    <property type="entry name" value="HTH_17"/>
    <property type="match status" value="1"/>
</dbReference>
<feature type="domain" description="Helix-turn-helix" evidence="1">
    <location>
        <begin position="51"/>
        <end position="98"/>
    </location>
</feature>
<dbReference type="Proteomes" id="UP000285150">
    <property type="component" value="Unassembled WGS sequence"/>
</dbReference>
<protein>
    <submittedName>
        <fullName evidence="2">Helix-turn-helix domain-containing protein</fullName>
    </submittedName>
</protein>
<sequence>MDAKILSSNALLIQQCTMNDVEKVLSRLLDEKLANILPISTPTECESRDGLYKRKEAADMLGVSLVTLDTWAKAGIIKSRKIGTRIYYTKNAIDEALRAVNG</sequence>
<dbReference type="InterPro" id="IPR009061">
    <property type="entry name" value="DNA-bd_dom_put_sf"/>
</dbReference>
<accession>A0A413B4M9</accession>
<evidence type="ECO:0000313" key="2">
    <source>
        <dbReference type="EMBL" id="RGW32825.1"/>
    </source>
</evidence>
<dbReference type="SUPFAM" id="SSF46955">
    <property type="entry name" value="Putative DNA-binding domain"/>
    <property type="match status" value="1"/>
</dbReference>
<proteinExistence type="predicted"/>
<organism evidence="2 3">
    <name type="scientific">Bacteroides stercoris</name>
    <dbReference type="NCBI Taxonomy" id="46506"/>
    <lineage>
        <taxon>Bacteria</taxon>
        <taxon>Pseudomonadati</taxon>
        <taxon>Bacteroidota</taxon>
        <taxon>Bacteroidia</taxon>
        <taxon>Bacteroidales</taxon>
        <taxon>Bacteroidaceae</taxon>
        <taxon>Bacteroides</taxon>
    </lineage>
</organism>
<dbReference type="AlphaFoldDB" id="A0A413B4M9"/>
<reference evidence="2 3" key="1">
    <citation type="submission" date="2018-08" db="EMBL/GenBank/DDBJ databases">
        <title>A genome reference for cultivated species of the human gut microbiota.</title>
        <authorList>
            <person name="Zou Y."/>
            <person name="Xue W."/>
            <person name="Luo G."/>
        </authorList>
    </citation>
    <scope>NUCLEOTIDE SEQUENCE [LARGE SCALE GENOMIC DNA]</scope>
    <source>
        <strain evidence="2 3">AF12-7</strain>
    </source>
</reference>
<dbReference type="Gene3D" id="1.10.1660.10">
    <property type="match status" value="1"/>
</dbReference>
<dbReference type="InterPro" id="IPR041657">
    <property type="entry name" value="HTH_17"/>
</dbReference>
<dbReference type="RefSeq" id="WP_117858699.1">
    <property type="nucleotide sequence ID" value="NZ_JAQCSR010000016.1"/>
</dbReference>
<evidence type="ECO:0000313" key="3">
    <source>
        <dbReference type="Proteomes" id="UP000285150"/>
    </source>
</evidence>
<evidence type="ECO:0000259" key="1">
    <source>
        <dbReference type="Pfam" id="PF12728"/>
    </source>
</evidence>
<comment type="caution">
    <text evidence="2">The sequence shown here is derived from an EMBL/GenBank/DDBJ whole genome shotgun (WGS) entry which is preliminary data.</text>
</comment>
<dbReference type="EMBL" id="QSAF01000016">
    <property type="protein sequence ID" value="RGW32825.1"/>
    <property type="molecule type" value="Genomic_DNA"/>
</dbReference>
<name>A0A413B4M9_BACSE</name>
<gene>
    <name evidence="2" type="ORF">DWV77_13075</name>
</gene>